<dbReference type="GO" id="GO:0005743">
    <property type="term" value="C:mitochondrial inner membrane"/>
    <property type="evidence" value="ECO:0007669"/>
    <property type="project" value="TreeGrafter"/>
</dbReference>
<evidence type="ECO:0000256" key="2">
    <source>
        <dbReference type="ARBA" id="ARBA00021776"/>
    </source>
</evidence>
<evidence type="ECO:0000256" key="3">
    <source>
        <dbReference type="ARBA" id="ARBA00023128"/>
    </source>
</evidence>
<dbReference type="InterPro" id="IPR034095">
    <property type="entry name" value="NDUF3"/>
</dbReference>
<sequence>MFRRLLIDSQRLVLPSAIRMPATAVKVPDKPIASSPLPPPLQHHRLQHTDDRSVVKVLNMESDAGLMVDAFSQIGFRLNNGLSVVGPVALFPKTVLSWRVKSVADINEDSLSLFYLLEPKIDLLILGVGDKGTTVNTNIIHFMKQKGITLEILPTESACTTFNFLNQERRYVAAGLIPPYNLSNTIDDHLRAQRDAKTLFLARHDDD</sequence>
<comment type="subcellular location">
    <subcellularLocation>
        <location evidence="1">Mitochondrion</location>
    </subcellularLocation>
</comment>
<comment type="similarity">
    <text evidence="4">Belongs to the NDUFAF3 family.</text>
</comment>
<reference evidence="5" key="1">
    <citation type="submission" date="2015-09" db="EMBL/GenBank/DDBJ databases">
        <title>Scylla olivacea transcriptome.</title>
        <authorList>
            <person name="Ikhwanuddin M."/>
        </authorList>
    </citation>
    <scope>NUCLEOTIDE SEQUENCE</scope>
</reference>
<evidence type="ECO:0000313" key="5">
    <source>
        <dbReference type="EMBL" id="JAI58780.1"/>
    </source>
</evidence>
<name>A0A0P4VXY1_SCYOL</name>
<evidence type="ECO:0000256" key="4">
    <source>
        <dbReference type="ARBA" id="ARBA00049984"/>
    </source>
</evidence>
<dbReference type="InterPro" id="IPR036748">
    <property type="entry name" value="MTH938-like_sf"/>
</dbReference>
<dbReference type="AlphaFoldDB" id="A0A0P4VXY1"/>
<dbReference type="InterPro" id="IPR007523">
    <property type="entry name" value="NDUFAF3/AAMDC"/>
</dbReference>
<dbReference type="PANTHER" id="PTHR21192">
    <property type="entry name" value="NUCLEAR PROTEIN E3-3"/>
    <property type="match status" value="1"/>
</dbReference>
<protein>
    <recommendedName>
        <fullName evidence="2">NADH dehydrogenase [ubiquinone] 1 alpha subcomplex assembly factor 3</fullName>
    </recommendedName>
</protein>
<dbReference type="Pfam" id="PF04430">
    <property type="entry name" value="DUF498"/>
    <property type="match status" value="1"/>
</dbReference>
<dbReference type="PANTHER" id="PTHR21192:SF2">
    <property type="entry name" value="NADH DEHYDROGENASE [UBIQUINONE] 1 ALPHA SUBCOMPLEX ASSEMBLY FACTOR 3"/>
    <property type="match status" value="1"/>
</dbReference>
<keyword evidence="3" id="KW-0496">Mitochondrion</keyword>
<dbReference type="EMBL" id="GDRN01099349">
    <property type="protein sequence ID" value="JAI58780.1"/>
    <property type="molecule type" value="Transcribed_RNA"/>
</dbReference>
<dbReference type="Gene3D" id="3.40.1230.10">
    <property type="entry name" value="MTH938-like"/>
    <property type="match status" value="1"/>
</dbReference>
<dbReference type="SUPFAM" id="SSF64076">
    <property type="entry name" value="MTH938-like"/>
    <property type="match status" value="1"/>
</dbReference>
<dbReference type="GO" id="GO:0032981">
    <property type="term" value="P:mitochondrial respiratory chain complex I assembly"/>
    <property type="evidence" value="ECO:0007669"/>
    <property type="project" value="InterPro"/>
</dbReference>
<organism evidence="5">
    <name type="scientific">Scylla olivacea</name>
    <name type="common">Orange mud crab</name>
    <name type="synonym">Cancer olivacea</name>
    <dbReference type="NCBI Taxonomy" id="85551"/>
    <lineage>
        <taxon>Eukaryota</taxon>
        <taxon>Metazoa</taxon>
        <taxon>Ecdysozoa</taxon>
        <taxon>Arthropoda</taxon>
        <taxon>Crustacea</taxon>
        <taxon>Multicrustacea</taxon>
        <taxon>Malacostraca</taxon>
        <taxon>Eumalacostraca</taxon>
        <taxon>Eucarida</taxon>
        <taxon>Decapoda</taxon>
        <taxon>Pleocyemata</taxon>
        <taxon>Brachyura</taxon>
        <taxon>Eubrachyura</taxon>
        <taxon>Portunoidea</taxon>
        <taxon>Portunidae</taxon>
        <taxon>Portuninae</taxon>
        <taxon>Scylla</taxon>
    </lineage>
</organism>
<accession>A0A0P4VXY1</accession>
<proteinExistence type="inferred from homology"/>
<evidence type="ECO:0000256" key="1">
    <source>
        <dbReference type="ARBA" id="ARBA00004173"/>
    </source>
</evidence>
<dbReference type="CDD" id="cd05125">
    <property type="entry name" value="Mth938_2P1-like"/>
    <property type="match status" value="1"/>
</dbReference>